<feature type="compositionally biased region" description="Polar residues" evidence="3">
    <location>
        <begin position="464"/>
        <end position="473"/>
    </location>
</feature>
<dbReference type="RefSeq" id="NP_001100934.2">
    <property type="nucleotide sequence ID" value="NM_001107464.3"/>
</dbReference>
<dbReference type="GO" id="GO:0002244">
    <property type="term" value="P:hematopoietic progenitor cell differentiation"/>
    <property type="evidence" value="ECO:0000266"/>
    <property type="project" value="RGD"/>
</dbReference>
<feature type="compositionally biased region" description="Polar residues" evidence="3">
    <location>
        <begin position="685"/>
        <end position="699"/>
    </location>
</feature>
<evidence type="ECO:0000256" key="2">
    <source>
        <dbReference type="ARBA" id="ARBA00023054"/>
    </source>
</evidence>
<dbReference type="iPTMnet" id="D3ZSK6"/>
<dbReference type="GO" id="GO:1900108">
    <property type="term" value="P:negative regulation of nodal signaling pathway"/>
    <property type="evidence" value="ECO:0000266"/>
    <property type="project" value="RGD"/>
</dbReference>
<comment type="similarity">
    <text evidence="1">Belongs to the dapper family.</text>
</comment>
<dbReference type="GO" id="GO:0005080">
    <property type="term" value="F:protein kinase C binding"/>
    <property type="evidence" value="ECO:0000266"/>
    <property type="project" value="RGD"/>
</dbReference>
<evidence type="ECO:0000256" key="3">
    <source>
        <dbReference type="SAM" id="MobiDB-lite"/>
    </source>
</evidence>
<dbReference type="PhosphoSitePlus" id="D3ZSK6"/>
<sequence length="768" mass="82720">MWAPSGPGPAGWDRRRVGARLRAALAGLQELQGLRATQQARVRGALGLHPAPGPRGQELRLEAALAALREQLSRLRRQDAGLKTHLDQLDQQISELQLDVSRSPCEALDSDSRPSSGFYELSDAGSCSLSTSCASVCSDRLSPSLGSWLPVLQPSKSRSGMGDWRPRSADETTVPAWSPQRTEDSRLLHGAEDTGRLRGMFRPRPVSTGDLERVLPADTGLQNAGTDASSLLCQGIEIPAHALDPKYQRDLVARGGQEVYPYPSPLHAVALQSPLFALPKEAPCFDIYSPPEEPPLVPADQNGTQPEPEPEPTRELGSAEAYIHRLLRLRGQELPLREVGQEQGGDAAAFPQKSCGQRSDGMGQLEKPACGADWGGMKPSRGAAKDSLRQQGPVSLVGTETLSSPLKEETIPWNPCVRGDNTVSSSPASQIQQPYTDCGQGPVLSPSRVLGPESPPLAPVPFAYTSSTTNETSPLRLRMGSPQNKAMKVKRRVSEKVPRLGKQLPPQPEKQRGIHAAWSTELDPSSRPPQGGLNRRPTLAREPPGRSCSESTLYPVPLLVPLVVTQRESYPASSQALFPMETALLSSAARRKQRRWQSTMEISAKSRSVSRPGPNLGPPKSPAKRTGGPRAQSRPSLARQDACARSESDPSEHSAECASLFHSTIAETSEDEEASDHTANRFGDESSSNDSEDCAQSSRRGLAIGSAEAAQGGWAWPPVPLQQVSRAPGGTRPSLPPVPKLCRIKASKALKKKIRRFQPAALKVMTMV</sequence>
<feature type="region of interest" description="Disordered" evidence="3">
    <location>
        <begin position="156"/>
        <end position="181"/>
    </location>
</feature>
<feature type="region of interest" description="Disordered" evidence="3">
    <location>
        <begin position="421"/>
        <end position="552"/>
    </location>
</feature>
<dbReference type="InParanoid" id="D3ZSK6"/>
<evidence type="ECO:0000313" key="5">
    <source>
        <dbReference type="Proteomes" id="UP000002494"/>
    </source>
</evidence>
<keyword evidence="2" id="KW-0175">Coiled coil</keyword>
<reference evidence="4" key="2">
    <citation type="submission" date="2025-08" db="UniProtKB">
        <authorList>
            <consortium name="Ensembl"/>
        </authorList>
    </citation>
    <scope>IDENTIFICATION</scope>
    <source>
        <strain evidence="4">Brown Norway</strain>
    </source>
</reference>
<dbReference type="HOGENOM" id="CLU_021211_0_0_1"/>
<dbReference type="OrthoDB" id="9950432at2759"/>
<feature type="region of interest" description="Disordered" evidence="3">
    <location>
        <begin position="290"/>
        <end position="316"/>
    </location>
</feature>
<feature type="region of interest" description="Disordered" evidence="3">
    <location>
        <begin position="343"/>
        <end position="362"/>
    </location>
</feature>
<reference evidence="4" key="1">
    <citation type="submission" date="2024-01" db="EMBL/GenBank/DDBJ databases">
        <title>GRCr8: a new rat reference genome assembly contstructed from accurate long reads and long range scaffolding.</title>
        <authorList>
            <person name="Doris P.A."/>
            <person name="Kalbfleisch T."/>
            <person name="Li K."/>
            <person name="Howe K."/>
            <person name="Wood J."/>
        </authorList>
    </citation>
    <scope>NUCLEOTIDE SEQUENCE [LARGE SCALE GENOMIC DNA]</scope>
    <source>
        <strain evidence="4">Brown Norway</strain>
    </source>
</reference>
<dbReference type="GO" id="GO:0005737">
    <property type="term" value="C:cytoplasm"/>
    <property type="evidence" value="ECO:0000318"/>
    <property type="project" value="GO_Central"/>
</dbReference>
<dbReference type="Bgee" id="ENSRNOG00000022921">
    <property type="expression patterns" value="Expressed in testis and 19 other cell types or tissues"/>
</dbReference>
<proteinExistence type="inferred from homology"/>
<dbReference type="OMA" id="GNDVYPY"/>
<name>D3ZSK6_RAT</name>
<dbReference type="GO" id="GO:0051018">
    <property type="term" value="F:protein kinase A binding"/>
    <property type="evidence" value="ECO:0000266"/>
    <property type="project" value="RGD"/>
</dbReference>
<protein>
    <submittedName>
        <fullName evidence="4">Dishevelled-binding antagonist of beta-catenin 2</fullName>
    </submittedName>
</protein>
<dbReference type="GO" id="GO:0072061">
    <property type="term" value="P:inner medullary collecting duct development"/>
    <property type="evidence" value="ECO:0000266"/>
    <property type="project" value="RGD"/>
</dbReference>
<dbReference type="Pfam" id="PF15268">
    <property type="entry name" value="Dapper"/>
    <property type="match status" value="1"/>
</dbReference>
<feature type="compositionally biased region" description="Polar residues" evidence="3">
    <location>
        <begin position="596"/>
        <end position="609"/>
    </location>
</feature>
<keyword evidence="5" id="KW-1185">Reference proteome</keyword>
<feature type="region of interest" description="Disordered" evidence="3">
    <location>
        <begin position="668"/>
        <end position="700"/>
    </location>
</feature>
<dbReference type="STRING" id="10116.ENSRNOP00000030909"/>
<dbReference type="GO" id="GO:0070097">
    <property type="term" value="F:delta-catenin binding"/>
    <property type="evidence" value="ECO:0000266"/>
    <property type="project" value="RGD"/>
</dbReference>
<dbReference type="FunCoup" id="D3ZSK6">
    <property type="interactions" value="41"/>
</dbReference>
<feature type="compositionally biased region" description="Basic and acidic residues" evidence="3">
    <location>
        <begin position="642"/>
        <end position="655"/>
    </location>
</feature>
<gene>
    <name evidence="4 6" type="primary">Dact2</name>
</gene>
<feature type="compositionally biased region" description="Polar residues" evidence="3">
    <location>
        <begin position="421"/>
        <end position="435"/>
    </location>
</feature>
<dbReference type="ExpressionAtlas" id="D3ZSK6">
    <property type="expression patterns" value="baseline and differential"/>
</dbReference>
<evidence type="ECO:0000256" key="1">
    <source>
        <dbReference type="ARBA" id="ARBA00010807"/>
    </source>
</evidence>
<feature type="region of interest" description="Disordered" evidence="3">
    <location>
        <begin position="589"/>
        <end position="656"/>
    </location>
</feature>
<dbReference type="GeneID" id="308212"/>
<feature type="region of interest" description="Disordered" evidence="3">
    <location>
        <begin position="720"/>
        <end position="739"/>
    </location>
</feature>
<dbReference type="GO" id="GO:0043588">
    <property type="term" value="P:skin development"/>
    <property type="evidence" value="ECO:0000266"/>
    <property type="project" value="RGD"/>
</dbReference>
<dbReference type="RGD" id="1310742">
    <property type="gene designation" value="Dact2"/>
</dbReference>
<dbReference type="eggNOG" id="ENOG502QVT3">
    <property type="taxonomic scope" value="Eukaryota"/>
</dbReference>
<dbReference type="AGR" id="RGD:1310742"/>
<feature type="compositionally biased region" description="Basic and acidic residues" evidence="3">
    <location>
        <begin position="675"/>
        <end position="684"/>
    </location>
</feature>
<dbReference type="GO" id="GO:0008013">
    <property type="term" value="F:beta-catenin binding"/>
    <property type="evidence" value="ECO:0000266"/>
    <property type="project" value="RGD"/>
</dbReference>
<dbReference type="AlphaFoldDB" id="D3ZSK6"/>
<dbReference type="GO" id="GO:0007162">
    <property type="term" value="P:negative regulation of cell adhesion"/>
    <property type="evidence" value="ECO:0000266"/>
    <property type="project" value="RGD"/>
</dbReference>
<dbReference type="PANTHER" id="PTHR15919:SF13">
    <property type="entry name" value="DAPPER HOMOLOG 2"/>
    <property type="match status" value="1"/>
</dbReference>
<accession>D3ZSK6</accession>
<dbReference type="Proteomes" id="UP000002494">
    <property type="component" value="Chromosome 1"/>
</dbReference>
<dbReference type="Ensembl" id="ENSRNOT00000035125.7">
    <property type="protein sequence ID" value="ENSRNOP00000030909.4"/>
    <property type="gene ID" value="ENSRNOG00000022921.8"/>
</dbReference>
<dbReference type="CTD" id="168002"/>
<dbReference type="GeneTree" id="ENSGT00950000183181"/>
<organism evidence="4 5">
    <name type="scientific">Rattus norvegicus</name>
    <name type="common">Rat</name>
    <dbReference type="NCBI Taxonomy" id="10116"/>
    <lineage>
        <taxon>Eukaryota</taxon>
        <taxon>Metazoa</taxon>
        <taxon>Chordata</taxon>
        <taxon>Craniata</taxon>
        <taxon>Vertebrata</taxon>
        <taxon>Euteleostomi</taxon>
        <taxon>Mammalia</taxon>
        <taxon>Eutheria</taxon>
        <taxon>Euarchontoglires</taxon>
        <taxon>Glires</taxon>
        <taxon>Rodentia</taxon>
        <taxon>Myomorpha</taxon>
        <taxon>Muroidea</taxon>
        <taxon>Muridae</taxon>
        <taxon>Murinae</taxon>
        <taxon>Rattus</taxon>
    </lineage>
</organism>
<evidence type="ECO:0000313" key="6">
    <source>
        <dbReference type="RGD" id="1310742"/>
    </source>
</evidence>
<reference evidence="4" key="3">
    <citation type="submission" date="2025-09" db="UniProtKB">
        <authorList>
            <consortium name="Ensembl"/>
        </authorList>
    </citation>
    <scope>IDENTIFICATION</scope>
    <source>
        <strain evidence="4">Brown Norway</strain>
    </source>
</reference>
<evidence type="ECO:0000313" key="4">
    <source>
        <dbReference type="Ensembl" id="ENSRNOP00000030909.4"/>
    </source>
</evidence>
<dbReference type="PaxDb" id="10116-ENSRNOP00000030909"/>
<dbReference type="InterPro" id="IPR024843">
    <property type="entry name" value="Dapper"/>
</dbReference>
<dbReference type="GO" id="GO:0003382">
    <property type="term" value="P:epithelial cell morphogenesis"/>
    <property type="evidence" value="ECO:0000266"/>
    <property type="project" value="RGD"/>
</dbReference>
<dbReference type="PANTHER" id="PTHR15919">
    <property type="entry name" value="DAPPER-RELATED"/>
    <property type="match status" value="1"/>
</dbReference>
<dbReference type="KEGG" id="rno:308212"/>